<sequence length="42" mass="4997">MNFPFEGNIRFKAPNKLGTVVYDREVRFKVNEPGQWTLRIDL</sequence>
<accession>A0ABP8M0I1</accession>
<gene>
    <name evidence="1" type="ORF">GCM10023188_37850</name>
</gene>
<evidence type="ECO:0000313" key="1">
    <source>
        <dbReference type="EMBL" id="GAA4440512.1"/>
    </source>
</evidence>
<dbReference type="Proteomes" id="UP001500552">
    <property type="component" value="Unassembled WGS sequence"/>
</dbReference>
<dbReference type="RefSeq" id="WP_345161250.1">
    <property type="nucleotide sequence ID" value="NZ_BAABHC010000029.1"/>
</dbReference>
<dbReference type="EMBL" id="BAABHC010000029">
    <property type="protein sequence ID" value="GAA4440512.1"/>
    <property type="molecule type" value="Genomic_DNA"/>
</dbReference>
<organism evidence="1 2">
    <name type="scientific">Pontibacter saemangeumensis</name>
    <dbReference type="NCBI Taxonomy" id="1084525"/>
    <lineage>
        <taxon>Bacteria</taxon>
        <taxon>Pseudomonadati</taxon>
        <taxon>Bacteroidota</taxon>
        <taxon>Cytophagia</taxon>
        <taxon>Cytophagales</taxon>
        <taxon>Hymenobacteraceae</taxon>
        <taxon>Pontibacter</taxon>
    </lineage>
</organism>
<proteinExistence type="predicted"/>
<keyword evidence="2" id="KW-1185">Reference proteome</keyword>
<reference evidence="2" key="1">
    <citation type="journal article" date="2019" name="Int. J. Syst. Evol. Microbiol.">
        <title>The Global Catalogue of Microorganisms (GCM) 10K type strain sequencing project: providing services to taxonomists for standard genome sequencing and annotation.</title>
        <authorList>
            <consortium name="The Broad Institute Genomics Platform"/>
            <consortium name="The Broad Institute Genome Sequencing Center for Infectious Disease"/>
            <person name="Wu L."/>
            <person name="Ma J."/>
        </authorList>
    </citation>
    <scope>NUCLEOTIDE SEQUENCE [LARGE SCALE GENOMIC DNA]</scope>
    <source>
        <strain evidence="2">JCM 17926</strain>
    </source>
</reference>
<evidence type="ECO:0000313" key="2">
    <source>
        <dbReference type="Proteomes" id="UP001500552"/>
    </source>
</evidence>
<name>A0ABP8M0I1_9BACT</name>
<protein>
    <submittedName>
        <fullName evidence="1">Uncharacterized protein</fullName>
    </submittedName>
</protein>
<comment type="caution">
    <text evidence="1">The sequence shown here is derived from an EMBL/GenBank/DDBJ whole genome shotgun (WGS) entry which is preliminary data.</text>
</comment>